<dbReference type="Gene3D" id="3.40.50.2020">
    <property type="match status" value="1"/>
</dbReference>
<dbReference type="HOGENOM" id="CLU_080904_0_1_2"/>
<evidence type="ECO:0000256" key="2">
    <source>
        <dbReference type="ARBA" id="ARBA00022679"/>
    </source>
</evidence>
<dbReference type="AlphaFoldDB" id="D5U1Q2"/>
<protein>
    <submittedName>
        <fullName evidence="4">Phosphoribosyltransferase</fullName>
    </submittedName>
</protein>
<keyword evidence="2 4" id="KW-0808">Transferase</keyword>
<evidence type="ECO:0000256" key="1">
    <source>
        <dbReference type="ARBA" id="ARBA00022676"/>
    </source>
</evidence>
<dbReference type="SUPFAM" id="SSF53271">
    <property type="entry name" value="PRTase-like"/>
    <property type="match status" value="1"/>
</dbReference>
<feature type="domain" description="Phosphoribosyltransferase" evidence="3">
    <location>
        <begin position="18"/>
        <end position="150"/>
    </location>
</feature>
<reference evidence="5" key="2">
    <citation type="journal article" date="2010" name="Stand. Genomic Sci.">
        <title>Complete genome sequence of Thermosphaera aggregans type strain (M11TLT).</title>
        <authorList>
            <person name="Spring S."/>
            <person name="Rachel R."/>
            <person name="Lapidus A."/>
            <person name="Davenport K."/>
            <person name="Tice H."/>
            <person name="Copeland A."/>
            <person name="Cheng J.-F."/>
            <person name="Lucas S."/>
            <person name="Chen F."/>
            <person name="Nolan M."/>
            <person name="Bruce D."/>
            <person name="Goodwin L."/>
            <person name="Pitluck S."/>
            <person name="Ivanova N."/>
            <person name="Mavromatis K."/>
            <person name="Ovchinnikova G."/>
            <person name="Pati A."/>
            <person name="Chen A."/>
            <person name="Palaniappan K."/>
            <person name="Land M."/>
            <person name="Hauser L."/>
            <person name="Chang Y.-J."/>
            <person name="Jeffries C.C."/>
            <person name="Brettin T."/>
            <person name="Detter J.C."/>
            <person name="Tapia R."/>
            <person name="Han C."/>
            <person name="Heimerl T."/>
            <person name="Weikl F."/>
            <person name="Brambilla E."/>
            <person name="Goker M."/>
            <person name="Bristow J."/>
            <person name="Eisen J.A."/>
            <person name="Markowitz V."/>
            <person name="Hugenholtz P."/>
            <person name="Kyrpides N.C."/>
            <person name="Klenk H.-P."/>
        </authorList>
    </citation>
    <scope>NUCLEOTIDE SEQUENCE [LARGE SCALE GENOMIC DNA]</scope>
    <source>
        <strain evidence="5">DSM 11486 / M11TL</strain>
    </source>
</reference>
<accession>D5U1Q2</accession>
<proteinExistence type="predicted"/>
<keyword evidence="1 4" id="KW-0328">Glycosyltransferase</keyword>
<dbReference type="eggNOG" id="arCOG00040">
    <property type="taxonomic scope" value="Archaea"/>
</dbReference>
<dbReference type="Proteomes" id="UP000002376">
    <property type="component" value="Chromosome"/>
</dbReference>
<evidence type="ECO:0000313" key="5">
    <source>
        <dbReference type="Proteomes" id="UP000002376"/>
    </source>
</evidence>
<dbReference type="CDD" id="cd06223">
    <property type="entry name" value="PRTases_typeI"/>
    <property type="match status" value="1"/>
</dbReference>
<dbReference type="InterPro" id="IPR000836">
    <property type="entry name" value="PRTase_dom"/>
</dbReference>
<dbReference type="PANTHER" id="PTHR43363:SF3">
    <property type="entry name" value="XANTHINE-GUANINE PHOSPHORIBOSYLTRANSFERASE"/>
    <property type="match status" value="1"/>
</dbReference>
<sequence>MVEVVYIPWSKAVEYCYKLASILLDAGESPDSIVAVSRGGLVPARIVSDVLGVDDLVVLRSRLWGIGGRVREEPEVKAHEELNPSGKNVLVVDEVVDTGATLSRIVRLLKELGAAEVKTAVIHYKASSSFKPDYYVERVEKWAWIFYPWSFSETLYGLAKQAGGDIYESAFKTLRDIGASELYMDPLRIKASLKNYIDRAEKPS</sequence>
<dbReference type="PANTHER" id="PTHR43363">
    <property type="entry name" value="HYPOXANTHINE PHOSPHORIBOSYLTRANSFERASE"/>
    <property type="match status" value="1"/>
</dbReference>
<reference evidence="4 5" key="1">
    <citation type="journal article" date="2010" name="Stand. Genomic Sci.">
        <title>Complete genome sequence of Thermosphaera aggregans type strain (M11TL).</title>
        <authorList>
            <person name="Spring S."/>
            <person name="Rachel R."/>
            <person name="Lapidus A."/>
            <person name="Davenport K."/>
            <person name="Tice H."/>
            <person name="Copeland A."/>
            <person name="Cheng J.F."/>
            <person name="Lucas S."/>
            <person name="Chen F."/>
            <person name="Nolan M."/>
            <person name="Bruce D."/>
            <person name="Goodwin L."/>
            <person name="Pitluck S."/>
            <person name="Ivanova N."/>
            <person name="Mavromatis K."/>
            <person name="Ovchinnikova G."/>
            <person name="Pati A."/>
            <person name="Chen A."/>
            <person name="Palaniappan K."/>
            <person name="Land M."/>
            <person name="Hauser L."/>
            <person name="Chang Y.J."/>
            <person name="Jeffries C.C."/>
            <person name="Brettin T."/>
            <person name="Detter J.C."/>
            <person name="Tapia R."/>
            <person name="Han C."/>
            <person name="Heimerl T."/>
            <person name="Weikl F."/>
            <person name="Brambilla E."/>
            <person name="Goker M."/>
            <person name="Bristow J."/>
            <person name="Eisen J.A."/>
            <person name="Markowitz V."/>
            <person name="Hugenholtz P."/>
            <person name="Kyrpides N.C."/>
            <person name="Klenk H.P."/>
        </authorList>
    </citation>
    <scope>NUCLEOTIDE SEQUENCE [LARGE SCALE GENOMIC DNA]</scope>
    <source>
        <strain evidence="5">DSM 11486 / M11TL</strain>
    </source>
</reference>
<organism evidence="4 5">
    <name type="scientific">Thermosphaera aggregans (strain DSM 11486 / M11TL)</name>
    <dbReference type="NCBI Taxonomy" id="633148"/>
    <lineage>
        <taxon>Archaea</taxon>
        <taxon>Thermoproteota</taxon>
        <taxon>Thermoprotei</taxon>
        <taxon>Desulfurococcales</taxon>
        <taxon>Desulfurococcaceae</taxon>
        <taxon>Thermosphaera</taxon>
    </lineage>
</organism>
<reference key="3">
    <citation type="submission" date="2010-02" db="EMBL/GenBank/DDBJ databases">
        <title>Complete genome sequence of Thermosphaera aggregans type strain (M11TL).</title>
        <authorList>
            <consortium name="US DOE Joint Genome Institute (JGI-PGF)"/>
            <person name="Spring S."/>
            <person name="Lapidus A."/>
            <person name="Munk C."/>
            <person name="Schroeder M."/>
            <person name="Glavina Del Rio T."/>
            <person name="Tice H."/>
            <person name="Copeland A."/>
            <person name="Cheng J.-F."/>
            <person name="Lucas S."/>
            <person name="Chen F."/>
            <person name="Nolan M."/>
            <person name="Bruce D."/>
            <person name="Goodwin L."/>
            <person name="Pitluck S."/>
            <person name="Ivanova N."/>
            <person name="Mavromatis K."/>
            <person name="Ovchinnikova G."/>
            <person name="Pati A."/>
            <person name="Chen A."/>
            <person name="Palaniappan K."/>
            <person name="Land M."/>
            <person name="Hauser L."/>
            <person name="Chang Y.-J."/>
            <person name="Jeffries C.C."/>
            <person name="Brettin T."/>
            <person name="Detter J.C."/>
            <person name="Tapia R."/>
            <person name="Han C."/>
            <person name="Chain P."/>
            <person name="Heimerl T."/>
            <person name="Weik F."/>
            <person name="Goker M."/>
            <person name="Rachel R."/>
            <person name="Bristow J."/>
            <person name="Eisen J.A."/>
            <person name="Markowitz V."/>
            <person name="Hugenholtz P."/>
            <person name="Kyrpides N.C."/>
            <person name="Klenk H.-P."/>
        </authorList>
    </citation>
    <scope>NUCLEOTIDE SEQUENCE</scope>
    <source>
        <strain>DSM 11486</strain>
    </source>
</reference>
<dbReference type="GO" id="GO:0016757">
    <property type="term" value="F:glycosyltransferase activity"/>
    <property type="evidence" value="ECO:0007669"/>
    <property type="project" value="UniProtKB-KW"/>
</dbReference>
<dbReference type="EMBL" id="CP001939">
    <property type="protein sequence ID" value="ADG91052.1"/>
    <property type="molecule type" value="Genomic_DNA"/>
</dbReference>
<name>D5U1Q2_THEAM</name>
<dbReference type="InterPro" id="IPR029057">
    <property type="entry name" value="PRTase-like"/>
</dbReference>
<evidence type="ECO:0000313" key="4">
    <source>
        <dbReference type="EMBL" id="ADG91052.1"/>
    </source>
</evidence>
<gene>
    <name evidence="4" type="ordered locus">Tagg_0779</name>
</gene>
<dbReference type="STRING" id="633148.Tagg_0779"/>
<dbReference type="Pfam" id="PF00156">
    <property type="entry name" value="Pribosyltran"/>
    <property type="match status" value="1"/>
</dbReference>
<evidence type="ECO:0000259" key="3">
    <source>
        <dbReference type="Pfam" id="PF00156"/>
    </source>
</evidence>
<keyword evidence="5" id="KW-1185">Reference proteome</keyword>
<dbReference type="KEGG" id="tag:Tagg_0779"/>